<feature type="transmembrane region" description="Helical" evidence="1">
    <location>
        <begin position="44"/>
        <end position="75"/>
    </location>
</feature>
<dbReference type="KEGG" id="sfd:USDA257_c49160"/>
<evidence type="ECO:0000313" key="2">
    <source>
        <dbReference type="EMBL" id="AFL53450.1"/>
    </source>
</evidence>
<feature type="transmembrane region" description="Helical" evidence="1">
    <location>
        <begin position="12"/>
        <end position="32"/>
    </location>
</feature>
<proteinExistence type="predicted"/>
<keyword evidence="1" id="KW-1133">Transmembrane helix</keyword>
<organism evidence="2 3">
    <name type="scientific">Sinorhizobium fredii (strain USDA 257)</name>
    <dbReference type="NCBI Taxonomy" id="1185652"/>
    <lineage>
        <taxon>Bacteria</taxon>
        <taxon>Pseudomonadati</taxon>
        <taxon>Pseudomonadota</taxon>
        <taxon>Alphaproteobacteria</taxon>
        <taxon>Hyphomicrobiales</taxon>
        <taxon>Rhizobiaceae</taxon>
        <taxon>Sinorhizobium/Ensifer group</taxon>
        <taxon>Sinorhizobium</taxon>
    </lineage>
</organism>
<dbReference type="EMBL" id="CP003563">
    <property type="protein sequence ID" value="AFL53450.1"/>
    <property type="molecule type" value="Genomic_DNA"/>
</dbReference>
<feature type="transmembrane region" description="Helical" evidence="1">
    <location>
        <begin position="87"/>
        <end position="108"/>
    </location>
</feature>
<protein>
    <recommendedName>
        <fullName evidence="4">Transmembrane protein</fullName>
    </recommendedName>
</protein>
<dbReference type="STRING" id="1185652.USDA257_c49160"/>
<keyword evidence="1" id="KW-0472">Membrane</keyword>
<dbReference type="RefSeq" id="WP_014765570.1">
    <property type="nucleotide sequence ID" value="NC_018000.1"/>
</dbReference>
<dbReference type="HOGENOM" id="CLU_1569657_0_0_5"/>
<sequence>MYAHERENWFPRLHAAAVLGGTYTAFAMLIFAEPQSISGVSFLVLIPAGILLPFFASLVAFAVFAPVSFGLYRLMERFGRRNLSDHCLAGVVCVTLTFAFICLAAYVASLVENAPEPPEDIGLYGQPFGWQDQLFFAACAVSGAADGAAFYLARKTGSSGDPAKANGERS</sequence>
<dbReference type="Proteomes" id="UP000006180">
    <property type="component" value="Chromosome"/>
</dbReference>
<dbReference type="PATRIC" id="fig|1185652.3.peg.5097"/>
<dbReference type="AlphaFoldDB" id="I3XC44"/>
<reference evidence="2 3" key="1">
    <citation type="journal article" date="2012" name="J. Bacteriol.">
        <title>Complete genome sequence of the broad-host-range strain Sinorhizobium fredii USDA257.</title>
        <authorList>
            <person name="Schuldes J."/>
            <person name="Rodriguez Orbegoso M."/>
            <person name="Schmeisser C."/>
            <person name="Krishnan H.B."/>
            <person name="Daniel R."/>
            <person name="Streit W.R."/>
        </authorList>
    </citation>
    <scope>NUCLEOTIDE SEQUENCE [LARGE SCALE GENOMIC DNA]</scope>
    <source>
        <strain evidence="2 3">USDA 257</strain>
    </source>
</reference>
<accession>I3XC44</accession>
<keyword evidence="1" id="KW-0812">Transmembrane</keyword>
<evidence type="ECO:0000313" key="3">
    <source>
        <dbReference type="Proteomes" id="UP000006180"/>
    </source>
</evidence>
<evidence type="ECO:0008006" key="4">
    <source>
        <dbReference type="Google" id="ProtNLM"/>
    </source>
</evidence>
<name>I3XC44_SINF2</name>
<feature type="transmembrane region" description="Helical" evidence="1">
    <location>
        <begin position="134"/>
        <end position="153"/>
    </location>
</feature>
<gene>
    <name evidence="2" type="ORF">USDA257_c49160</name>
</gene>
<evidence type="ECO:0000256" key="1">
    <source>
        <dbReference type="SAM" id="Phobius"/>
    </source>
</evidence>